<feature type="domain" description="P-type" evidence="20">
    <location>
        <begin position="24"/>
        <end position="71"/>
    </location>
</feature>
<evidence type="ECO:0000259" key="17">
    <source>
        <dbReference type="PROSITE" id="PS50056"/>
    </source>
</evidence>
<comment type="catalytic activity">
    <reaction evidence="13">
        <text>O-phospho-L-tyrosyl-[protein] + H2O = L-tyrosyl-[protein] + phosphate</text>
        <dbReference type="Rhea" id="RHEA:10684"/>
        <dbReference type="Rhea" id="RHEA-COMP:10136"/>
        <dbReference type="Rhea" id="RHEA-COMP:20101"/>
        <dbReference type="ChEBI" id="CHEBI:15377"/>
        <dbReference type="ChEBI" id="CHEBI:43474"/>
        <dbReference type="ChEBI" id="CHEBI:46858"/>
        <dbReference type="ChEBI" id="CHEBI:61978"/>
        <dbReference type="EC" id="3.1.3.48"/>
    </reaction>
</comment>
<evidence type="ECO:0000256" key="1">
    <source>
        <dbReference type="ARBA" id="ARBA00004479"/>
    </source>
</evidence>
<evidence type="ECO:0000256" key="11">
    <source>
        <dbReference type="ARBA" id="ARBA00023157"/>
    </source>
</evidence>
<dbReference type="InterPro" id="IPR038178">
    <property type="entry name" value="Kringle_sf"/>
</dbReference>
<dbReference type="GO" id="GO:0004725">
    <property type="term" value="F:protein tyrosine phosphatase activity"/>
    <property type="evidence" value="ECO:0007669"/>
    <property type="project" value="UniProtKB-EC"/>
</dbReference>
<dbReference type="SUPFAM" id="SSF49265">
    <property type="entry name" value="Fibronectin type III"/>
    <property type="match status" value="4"/>
</dbReference>
<keyword evidence="8" id="KW-0904">Protein phosphatase</keyword>
<dbReference type="InterPro" id="IPR000001">
    <property type="entry name" value="Kringle"/>
</dbReference>
<dbReference type="PRINTS" id="PR00700">
    <property type="entry name" value="PRTYPHPHTASE"/>
</dbReference>
<feature type="domain" description="Tyrosine-protein phosphatase" evidence="16">
    <location>
        <begin position="1461"/>
        <end position="1724"/>
    </location>
</feature>
<dbReference type="Pfam" id="PF00041">
    <property type="entry name" value="fn3"/>
    <property type="match status" value="5"/>
</dbReference>
<reference evidence="21" key="1">
    <citation type="journal article" date="2023" name="Mol. Biol. Evol.">
        <title>Third-Generation Sequencing Reveals the Adaptive Role of the Epigenome in Three Deep-Sea Polychaetes.</title>
        <authorList>
            <person name="Perez M."/>
            <person name="Aroh O."/>
            <person name="Sun Y."/>
            <person name="Lan Y."/>
            <person name="Juniper S.K."/>
            <person name="Young C.R."/>
            <person name="Angers B."/>
            <person name="Qian P.Y."/>
        </authorList>
    </citation>
    <scope>NUCLEOTIDE SEQUENCE</scope>
    <source>
        <strain evidence="21">P08H-3</strain>
    </source>
</reference>
<dbReference type="PROSITE" id="PS50055">
    <property type="entry name" value="TYR_PHOSPHATASE_PTP"/>
    <property type="match status" value="2"/>
</dbReference>
<keyword evidence="4 15" id="KW-0812">Transmembrane</keyword>
<keyword evidence="12" id="KW-0325">Glycoprotein</keyword>
<keyword evidence="6" id="KW-0677">Repeat</keyword>
<evidence type="ECO:0000256" key="5">
    <source>
        <dbReference type="ARBA" id="ARBA00022729"/>
    </source>
</evidence>
<dbReference type="InterPro" id="IPR036116">
    <property type="entry name" value="FN3_sf"/>
</dbReference>
<dbReference type="SMART" id="SM00404">
    <property type="entry name" value="PTPc_motif"/>
    <property type="match status" value="2"/>
</dbReference>
<sequence>MRVPFVVVSDHFLIRSYHYGPGSSQCGFIDLNARQPCGGGDSGDTRAKCEQNGCCWDENSSEQDVTCYHKDCKSGYFGWRCRFQCKCKDRTPCDPITGRCPTGCHADGWGPGCLLENRCSYNDVQNQYYVGHQTKTERGYTCGDWTRQRAYPGTQFPDGSLNAAGNYCRNPRPIDYRTWCYYWKGNKKNWDYCNLINCKCPLGRYGVNCINECHCKDTDEPCNQITGTCQSGCDVHWSGADCQECVDGQYGYNCQLLCNCLDEAEVCNKETGRCTSGCKHGYSGSSCQIEVPVMTQAPTASHRDATSLTVIWPKWQKPPDHGDGPVGGYNIYYRPSTVTSWKTVRADDRHFHLDHLSSDTEFQFKVVAIHQEGYSADASPILNVSTCGKPLAGPDDITIRPSEQRSRNTVDSQGGSGELMVSWRLPRSPALWGCETITKYKVYYKRADAMDYENIMEVVKQHVTLIDIDLYKNYTISVSLVNSAGLESVLTTEYYIGKSGPVQNLVAKATSTSLTVTWDAPVHSNSHIMYYVIRYREQQVGSCESGRLVWTPKVDIDPNETIYLIKYLKPFSIYGIRVWAHTTSGKGQFSTITVTTEPSEPTAPVGDLQQVTLTSTSVKFTWKLPECKDRNGQSVGFRYELTDKSRRQLVRREVVNSTELELVGLVPFTEYSLQVNFINHAFEGPKTLPHSFRTYEDKPPAPRDLTVTETMSHSVIVTWNAPYPPHGVLKEYDIQYELVNDSSDTVSLKVDAIHNNFVLSNLEADTQYIVKVRAYTSKGEGPWSTSLNFTTNEDIPSEPSTFVNISRSTTSVTFQWTPPYKSNGKLLNYKILCSPKSPLGQYLAKALEKEMPSETLEYQVGGLKPGTGYICTLIACTAKGCGPAVRKVFYTEPQAPIAPYVPELQTSRSTDTTVTIRIHPSDEPDHDSDSVYRIVIELLINQKEGDRTKREPAATMPCGMSDGELPDYHDAKDKGMLCYITAEIDDVGKNSEFTIGDNKTYGQYYNAPLEKGAHYGIWYGLVVTVDGVSQSAYTKINQAVIANFTKRTTTEISMAAFGAAIGIAIVVIVIIVILAILVVRKKKTGCMTLEERSQMTDTERIDGSSAAVTAEIPEHAFLPDLCVTKVEEEQSGDISETSPLCDAVPTTDHHYKPILVDDLWAYVQEKKANNFDGLKKEYEDIPLGLQHPCEVARESDNKFKNRYGNIIAYDHSRVILDHVDNDPASDYINANYIDGYRKPNAFVATQGPSKYTLSDIWRMTWQLNSRRIVMVTNLVEDGRHKCEQYWPEGEPHQYDNIMVELVDTEQFADFVIRTFILTKIEDNTTKTVNQLHFTAWPDHGVPNYATSLLAFRKKVRALDDPTAGPTVVHCSAGVGRTGTFIAIDYLLDQAKVEGQVDIYHCVQSMRAKRVNMVQTQEQYNFVYEALLEALKSGDTSISCAVFRRRYRELQEVNPESGHVRLEEEFELLGTMMPPPETVCKDAVKPENIDKNRFKDIVPVDNISRAYLLTYTPGSNDYINAVFVDGYKQRDAFIITQMPLPKTVTDFWSMMYDQDCRAIIMMNELDLTDTTCACYYPQDVGSETYGPFAVETISIDTAAGDVTVRDFSLTYNKRGSNETRFIRQFQYTGWPEASSLPKSKSSMIALLGLVEKWQQRSGNKTIVIHCMDGATKSGLFCAISYMVERLKLEQEVDVFQSVKHTRINRPMIVSSLEQYRFVYDMAIEYMDCFETYSNFK</sequence>
<feature type="domain" description="Fibronectin type-III" evidence="19">
    <location>
        <begin position="297"/>
        <end position="389"/>
    </location>
</feature>
<dbReference type="InterPro" id="IPR003961">
    <property type="entry name" value="FN3_dom"/>
</dbReference>
<evidence type="ECO:0000256" key="6">
    <source>
        <dbReference type="ARBA" id="ARBA00022737"/>
    </source>
</evidence>
<dbReference type="InterPro" id="IPR013783">
    <property type="entry name" value="Ig-like_fold"/>
</dbReference>
<evidence type="ECO:0000256" key="7">
    <source>
        <dbReference type="ARBA" id="ARBA00022801"/>
    </source>
</evidence>
<accession>A0AAD9NEV0</accession>
<dbReference type="SMART" id="SM00130">
    <property type="entry name" value="KR"/>
    <property type="match status" value="1"/>
</dbReference>
<name>A0AAD9NEV0_9ANNE</name>
<evidence type="ECO:0000256" key="9">
    <source>
        <dbReference type="ARBA" id="ARBA00022989"/>
    </source>
</evidence>
<dbReference type="InterPro" id="IPR003595">
    <property type="entry name" value="Tyr_Pase_cat"/>
</dbReference>
<dbReference type="Gene3D" id="2.40.20.10">
    <property type="entry name" value="Plasminogen Kringle 4"/>
    <property type="match status" value="1"/>
</dbReference>
<dbReference type="PANTHER" id="PTHR46957:SF6">
    <property type="entry name" value="PROTEIN-TYROSINE-PHOSPHATASE"/>
    <property type="match status" value="1"/>
</dbReference>
<protein>
    <recommendedName>
        <fullName evidence="2">protein-tyrosine-phosphatase</fullName>
        <ecNumber evidence="2">3.1.3.48</ecNumber>
    </recommendedName>
</protein>
<evidence type="ECO:0000256" key="2">
    <source>
        <dbReference type="ARBA" id="ARBA00013064"/>
    </source>
</evidence>
<evidence type="ECO:0000256" key="13">
    <source>
        <dbReference type="ARBA" id="ARBA00051722"/>
    </source>
</evidence>
<feature type="domain" description="Fibronectin type-III" evidence="19">
    <location>
        <begin position="701"/>
        <end position="794"/>
    </location>
</feature>
<evidence type="ECO:0000256" key="8">
    <source>
        <dbReference type="ARBA" id="ARBA00022912"/>
    </source>
</evidence>
<evidence type="ECO:0000256" key="3">
    <source>
        <dbReference type="ARBA" id="ARBA00022572"/>
    </source>
</evidence>
<dbReference type="Proteomes" id="UP001208570">
    <property type="component" value="Unassembled WGS sequence"/>
</dbReference>
<dbReference type="SUPFAM" id="SSF52799">
    <property type="entry name" value="(Phosphotyrosine protein) phosphatases II"/>
    <property type="match status" value="2"/>
</dbReference>
<dbReference type="PROSITE" id="PS00383">
    <property type="entry name" value="TYR_PHOSPHATASE_1"/>
    <property type="match status" value="1"/>
</dbReference>
<dbReference type="InterPro" id="IPR016130">
    <property type="entry name" value="Tyr_Pase_AS"/>
</dbReference>
<dbReference type="PROSITE" id="PS50853">
    <property type="entry name" value="FN3"/>
    <property type="match status" value="5"/>
</dbReference>
<dbReference type="FunFam" id="2.60.40.10:FF:000028">
    <property type="entry name" value="Neuronal cell adhesion molecule"/>
    <property type="match status" value="1"/>
</dbReference>
<dbReference type="Pfam" id="PF23144">
    <property type="entry name" value="Fn3_PTPRU"/>
    <property type="match status" value="1"/>
</dbReference>
<dbReference type="SMART" id="SM00060">
    <property type="entry name" value="FN3"/>
    <property type="match status" value="6"/>
</dbReference>
<dbReference type="InterPro" id="IPR050713">
    <property type="entry name" value="RTP_Phos/Ushers"/>
</dbReference>
<dbReference type="EC" id="3.1.3.48" evidence="2"/>
<dbReference type="InterPro" id="IPR044913">
    <property type="entry name" value="P_trefoil_dom_sf"/>
</dbReference>
<comment type="subcellular location">
    <subcellularLocation>
        <location evidence="1">Membrane</location>
        <topology evidence="1">Single-pass type I membrane protein</topology>
    </subcellularLocation>
</comment>
<feature type="domain" description="Fibronectin type-III" evidence="19">
    <location>
        <begin position="795"/>
        <end position="895"/>
    </location>
</feature>
<evidence type="ECO:0000256" key="10">
    <source>
        <dbReference type="ARBA" id="ARBA00023136"/>
    </source>
</evidence>
<dbReference type="SMART" id="SM00194">
    <property type="entry name" value="PTPc"/>
    <property type="match status" value="2"/>
</dbReference>
<organism evidence="21 22">
    <name type="scientific">Paralvinella palmiformis</name>
    <dbReference type="NCBI Taxonomy" id="53620"/>
    <lineage>
        <taxon>Eukaryota</taxon>
        <taxon>Metazoa</taxon>
        <taxon>Spiralia</taxon>
        <taxon>Lophotrochozoa</taxon>
        <taxon>Annelida</taxon>
        <taxon>Polychaeta</taxon>
        <taxon>Sedentaria</taxon>
        <taxon>Canalipalpata</taxon>
        <taxon>Terebellida</taxon>
        <taxon>Terebelliformia</taxon>
        <taxon>Alvinellidae</taxon>
        <taxon>Paralvinella</taxon>
    </lineage>
</organism>
<feature type="transmembrane region" description="Helical" evidence="15">
    <location>
        <begin position="1054"/>
        <end position="1079"/>
    </location>
</feature>
<evidence type="ECO:0000256" key="14">
    <source>
        <dbReference type="PROSITE-ProRule" id="PRU00121"/>
    </source>
</evidence>
<keyword evidence="3 14" id="KW-0420">Kringle</keyword>
<evidence type="ECO:0000256" key="12">
    <source>
        <dbReference type="ARBA" id="ARBA00023180"/>
    </source>
</evidence>
<dbReference type="Gene3D" id="2.60.40.10">
    <property type="entry name" value="Immunoglobulins"/>
    <property type="match status" value="6"/>
</dbReference>
<keyword evidence="9 15" id="KW-1133">Transmembrane helix</keyword>
<feature type="domain" description="Fibronectin type-III" evidence="19">
    <location>
        <begin position="604"/>
        <end position="697"/>
    </location>
</feature>
<keyword evidence="5" id="KW-0732">Signal</keyword>
<dbReference type="SUPFAM" id="SSF57492">
    <property type="entry name" value="Trefoil"/>
    <property type="match status" value="1"/>
</dbReference>
<feature type="domain" description="Tyrosine specific protein phosphatases" evidence="17">
    <location>
        <begin position="1640"/>
        <end position="1715"/>
    </location>
</feature>
<evidence type="ECO:0000256" key="4">
    <source>
        <dbReference type="ARBA" id="ARBA00022692"/>
    </source>
</evidence>
<comment type="caution">
    <text evidence="14">Lacks conserved residue(s) required for the propagation of feature annotation.</text>
</comment>
<dbReference type="GO" id="GO:0016020">
    <property type="term" value="C:membrane"/>
    <property type="evidence" value="ECO:0007669"/>
    <property type="project" value="UniProtKB-SubCell"/>
</dbReference>
<keyword evidence="10 15" id="KW-0472">Membrane</keyword>
<dbReference type="CDD" id="cd00063">
    <property type="entry name" value="FN3"/>
    <property type="match status" value="6"/>
</dbReference>
<dbReference type="InterPro" id="IPR000519">
    <property type="entry name" value="P_trefoil_dom"/>
</dbReference>
<evidence type="ECO:0000259" key="16">
    <source>
        <dbReference type="PROSITE" id="PS50055"/>
    </source>
</evidence>
<dbReference type="CDD" id="cd00111">
    <property type="entry name" value="Trefoil"/>
    <property type="match status" value="1"/>
</dbReference>
<evidence type="ECO:0000259" key="19">
    <source>
        <dbReference type="PROSITE" id="PS50853"/>
    </source>
</evidence>
<evidence type="ECO:0000313" key="21">
    <source>
        <dbReference type="EMBL" id="KAK2167425.1"/>
    </source>
</evidence>
<dbReference type="SUPFAM" id="SSF57440">
    <property type="entry name" value="Kringle-like"/>
    <property type="match status" value="1"/>
</dbReference>
<feature type="domain" description="Tyrosine-protein phosphatase" evidence="16">
    <location>
        <begin position="1174"/>
        <end position="1429"/>
    </location>
</feature>
<dbReference type="FunFam" id="3.90.190.10:FF:000062">
    <property type="entry name" value="Receptor-type tyrosine-protein phosphatase kappa"/>
    <property type="match status" value="1"/>
</dbReference>
<feature type="domain" description="Kringle" evidence="18">
    <location>
        <begin position="125"/>
        <end position="198"/>
    </location>
</feature>
<dbReference type="InterPro" id="IPR018056">
    <property type="entry name" value="Kringle_CS"/>
</dbReference>
<proteinExistence type="predicted"/>
<dbReference type="InterPro" id="IPR000387">
    <property type="entry name" value="Tyr_Pase_dom"/>
</dbReference>
<dbReference type="EMBL" id="JAODUP010000028">
    <property type="protein sequence ID" value="KAK2167425.1"/>
    <property type="molecule type" value="Genomic_DNA"/>
</dbReference>
<dbReference type="PROSITE" id="PS00021">
    <property type="entry name" value="KRINGLE_1"/>
    <property type="match status" value="1"/>
</dbReference>
<evidence type="ECO:0000313" key="22">
    <source>
        <dbReference type="Proteomes" id="UP001208570"/>
    </source>
</evidence>
<dbReference type="PANTHER" id="PTHR46957">
    <property type="entry name" value="CYTOKINE RECEPTOR"/>
    <property type="match status" value="1"/>
</dbReference>
<dbReference type="PROSITE" id="PS50056">
    <property type="entry name" value="TYR_PHOSPHATASE_2"/>
    <property type="match status" value="2"/>
</dbReference>
<keyword evidence="7" id="KW-0378">Hydrolase</keyword>
<gene>
    <name evidence="21" type="ORF">LSH36_28g09033</name>
</gene>
<keyword evidence="11" id="KW-1015">Disulfide bond</keyword>
<dbReference type="PROSITE" id="PS51448">
    <property type="entry name" value="P_TREFOIL_2"/>
    <property type="match status" value="1"/>
</dbReference>
<dbReference type="Pfam" id="PF00102">
    <property type="entry name" value="Y_phosphatase"/>
    <property type="match status" value="2"/>
</dbReference>
<dbReference type="InterPro" id="IPR029021">
    <property type="entry name" value="Prot-tyrosine_phosphatase-like"/>
</dbReference>
<dbReference type="PROSITE" id="PS50070">
    <property type="entry name" value="KRINGLE_2"/>
    <property type="match status" value="1"/>
</dbReference>
<dbReference type="InterPro" id="IPR000242">
    <property type="entry name" value="PTP_cat"/>
</dbReference>
<evidence type="ECO:0000259" key="20">
    <source>
        <dbReference type="PROSITE" id="PS51448"/>
    </source>
</evidence>
<feature type="domain" description="Tyrosine specific protein phosphatases" evidence="17">
    <location>
        <begin position="1349"/>
        <end position="1420"/>
    </location>
</feature>
<dbReference type="Gene3D" id="3.90.190.10">
    <property type="entry name" value="Protein tyrosine phosphatase superfamily"/>
    <property type="match status" value="2"/>
</dbReference>
<dbReference type="InterPro" id="IPR013806">
    <property type="entry name" value="Kringle-like"/>
</dbReference>
<keyword evidence="22" id="KW-1185">Reference proteome</keyword>
<evidence type="ECO:0000259" key="18">
    <source>
        <dbReference type="PROSITE" id="PS50070"/>
    </source>
</evidence>
<evidence type="ECO:0000256" key="15">
    <source>
        <dbReference type="SAM" id="Phobius"/>
    </source>
</evidence>
<comment type="caution">
    <text evidence="21">The sequence shown here is derived from an EMBL/GenBank/DDBJ whole genome shotgun (WGS) entry which is preliminary data.</text>
</comment>
<feature type="domain" description="Fibronectin type-III" evidence="19">
    <location>
        <begin position="501"/>
        <end position="602"/>
    </location>
</feature>
<dbReference type="InterPro" id="IPR057598">
    <property type="entry name" value="Fn3_PTPRU"/>
</dbReference>
<dbReference type="FunFam" id="3.90.190.10:FF:000102">
    <property type="entry name" value="Receptor-type tyrosine-protein phosphatase"/>
    <property type="match status" value="1"/>
</dbReference>